<dbReference type="PANTHER" id="PTHR37844">
    <property type="entry name" value="SER/THR PROTEIN PHOSPHATASE SUPERFAMILY (AFU_ORTHOLOGUE AFUA_1G14840)"/>
    <property type="match status" value="1"/>
</dbReference>
<evidence type="ECO:0000313" key="2">
    <source>
        <dbReference type="EMBL" id="AIQ92994.1"/>
    </source>
</evidence>
<name>A0A089QEI5_9HYPH</name>
<dbReference type="InterPro" id="IPR004843">
    <property type="entry name" value="Calcineurin-like_PHP"/>
</dbReference>
<dbReference type="GO" id="GO:0016787">
    <property type="term" value="F:hydrolase activity"/>
    <property type="evidence" value="ECO:0007669"/>
    <property type="project" value="InterPro"/>
</dbReference>
<dbReference type="HOGENOM" id="CLU_060372_3_0_5"/>
<dbReference type="Pfam" id="PF00149">
    <property type="entry name" value="Metallophos"/>
    <property type="match status" value="1"/>
</dbReference>
<dbReference type="PANTHER" id="PTHR37844:SF2">
    <property type="entry name" value="SER_THR PROTEIN PHOSPHATASE SUPERFAMILY (AFU_ORTHOLOGUE AFUA_1G14840)"/>
    <property type="match status" value="1"/>
</dbReference>
<dbReference type="RefSeq" id="WP_043759801.1">
    <property type="nucleotide sequence ID" value="NZ_CP003811.1"/>
</dbReference>
<accession>A0A089QEI5</accession>
<feature type="domain" description="Calcineurin-like phosphoesterase" evidence="1">
    <location>
        <begin position="12"/>
        <end position="201"/>
    </location>
</feature>
<dbReference type="SUPFAM" id="SSF56300">
    <property type="entry name" value="Metallo-dependent phosphatases"/>
    <property type="match status" value="1"/>
</dbReference>
<dbReference type="AlphaFoldDB" id="A0A089QEI5"/>
<dbReference type="eggNOG" id="COG1409">
    <property type="taxonomic scope" value="Bacteria"/>
</dbReference>
<dbReference type="InterPro" id="IPR029052">
    <property type="entry name" value="Metallo-depent_PP-like"/>
</dbReference>
<evidence type="ECO:0000259" key="1">
    <source>
        <dbReference type="Pfam" id="PF00149"/>
    </source>
</evidence>
<dbReference type="STRING" id="693986.MOC_5239"/>
<organism evidence="2 3">
    <name type="scientific">Methylobacterium oryzae CBMB20</name>
    <dbReference type="NCBI Taxonomy" id="693986"/>
    <lineage>
        <taxon>Bacteria</taxon>
        <taxon>Pseudomonadati</taxon>
        <taxon>Pseudomonadota</taxon>
        <taxon>Alphaproteobacteria</taxon>
        <taxon>Hyphomicrobiales</taxon>
        <taxon>Methylobacteriaceae</taxon>
        <taxon>Methylobacterium</taxon>
    </lineage>
</organism>
<dbReference type="Gene3D" id="3.60.21.10">
    <property type="match status" value="1"/>
</dbReference>
<dbReference type="KEGG" id="mor:MOC_5239"/>
<keyword evidence="3" id="KW-1185">Reference proteome</keyword>
<dbReference type="EMBL" id="CP003811">
    <property type="protein sequence ID" value="AIQ92994.1"/>
    <property type="molecule type" value="Genomic_DNA"/>
</dbReference>
<protein>
    <submittedName>
        <fullName evidence="2">Metallophosphoesterase</fullName>
    </submittedName>
</protein>
<proteinExistence type="predicted"/>
<reference evidence="2 3" key="1">
    <citation type="journal article" date="2014" name="PLoS ONE">
        <title>Genome Information of Methylobacterium oryzae, a Plant-Probiotic Methylotroph in the Phyllosphere.</title>
        <authorList>
            <person name="Kwak M.J."/>
            <person name="Jeong H."/>
            <person name="Madhaiyan M."/>
            <person name="Lee Y."/>
            <person name="Sa T.M."/>
            <person name="Oh T.K."/>
            <person name="Kim J.F."/>
        </authorList>
    </citation>
    <scope>NUCLEOTIDE SEQUENCE [LARGE SCALE GENOMIC DNA]</scope>
    <source>
        <strain evidence="2 3">CBMB20</strain>
    </source>
</reference>
<gene>
    <name evidence="2" type="ORF">MOC_5239</name>
</gene>
<dbReference type="Proteomes" id="UP000029492">
    <property type="component" value="Chromosome"/>
</dbReference>
<sequence length="236" mass="25583">MAKLWILSDRHLETVLYPDQFRSEPPAFDLLVAAGDMWEADPRQTFRVLRRLANDEPVVFVMGNHEHWHDIVPADLARAQILAGCRFVGTTLRGDCRLAGQLDPNTPTGKPIDVAHDGGHHLLTVGDAAALHRHARAELAALMDEGDGALPLIGVTHHAPHPDCIAPAWRGTWNAGSLTLDLSALTDTGRTALWMHGHVHHSLDLVRPGGARILCNPAGPRFANPAFDAARAITIG</sequence>
<evidence type="ECO:0000313" key="3">
    <source>
        <dbReference type="Proteomes" id="UP000029492"/>
    </source>
</evidence>